<proteinExistence type="predicted"/>
<protein>
    <recommendedName>
        <fullName evidence="3">Aminoglycoside phosphotransferase</fullName>
    </recommendedName>
</protein>
<comment type="caution">
    <text evidence="1">The sequence shown here is derived from an EMBL/GenBank/DDBJ whole genome shotgun (WGS) entry which is preliminary data.</text>
</comment>
<evidence type="ECO:0008006" key="3">
    <source>
        <dbReference type="Google" id="ProtNLM"/>
    </source>
</evidence>
<dbReference type="RefSeq" id="WP_203930872.1">
    <property type="nucleotide sequence ID" value="NZ_BOPH01000084.1"/>
</dbReference>
<dbReference type="Gene3D" id="3.90.1200.10">
    <property type="match status" value="1"/>
</dbReference>
<dbReference type="AlphaFoldDB" id="A0A8J3ZYR9"/>
<name>A0A8J3ZYR9_9ACTN</name>
<organism evidence="1 2">
    <name type="scientific">Virgisporangium ochraceum</name>
    <dbReference type="NCBI Taxonomy" id="65505"/>
    <lineage>
        <taxon>Bacteria</taxon>
        <taxon>Bacillati</taxon>
        <taxon>Actinomycetota</taxon>
        <taxon>Actinomycetes</taxon>
        <taxon>Micromonosporales</taxon>
        <taxon>Micromonosporaceae</taxon>
        <taxon>Virgisporangium</taxon>
    </lineage>
</organism>
<keyword evidence="2" id="KW-1185">Reference proteome</keyword>
<dbReference type="InterPro" id="IPR011009">
    <property type="entry name" value="Kinase-like_dom_sf"/>
</dbReference>
<reference evidence="1" key="1">
    <citation type="submission" date="2021-01" db="EMBL/GenBank/DDBJ databases">
        <title>Whole genome shotgun sequence of Virgisporangium ochraceum NBRC 16418.</title>
        <authorList>
            <person name="Komaki H."/>
            <person name="Tamura T."/>
        </authorList>
    </citation>
    <scope>NUCLEOTIDE SEQUENCE</scope>
    <source>
        <strain evidence="1">NBRC 16418</strain>
    </source>
</reference>
<evidence type="ECO:0000313" key="2">
    <source>
        <dbReference type="Proteomes" id="UP000635606"/>
    </source>
</evidence>
<dbReference type="SUPFAM" id="SSF56112">
    <property type="entry name" value="Protein kinase-like (PK-like)"/>
    <property type="match status" value="1"/>
</dbReference>
<dbReference type="EMBL" id="BOPH01000084">
    <property type="protein sequence ID" value="GIJ70980.1"/>
    <property type="molecule type" value="Genomic_DNA"/>
</dbReference>
<accession>A0A8J3ZYR9</accession>
<sequence>MLQLAEQALNTTVRPVRDHSWPHGEAEVLEVRDPGGGAWIVKRVKHREAYDREVHALTHWAPRLGAGRAPSLRATLPDHALLVMNRLPGRAGTASTPDEFRQAGRLIRLLHDAGPAQPDPDYPARARHNGDGWLHRVPGVVDRDDVDFVRAQIALMASMPAPLAGPIHNDNQPRNWLSDVDGTVRLIDFGKSKRDLHLRDVERMRQAEWRADPALGDAFLDGYGRPLTDDEDRMLDCIGAVAAITTILWARAHGDPTFENHGRETLNRLRGA</sequence>
<dbReference type="Proteomes" id="UP000635606">
    <property type="component" value="Unassembled WGS sequence"/>
</dbReference>
<gene>
    <name evidence="1" type="ORF">Voc01_058970</name>
</gene>
<evidence type="ECO:0000313" key="1">
    <source>
        <dbReference type="EMBL" id="GIJ70980.1"/>
    </source>
</evidence>